<dbReference type="Pfam" id="PF13414">
    <property type="entry name" value="TPR_11"/>
    <property type="match status" value="1"/>
</dbReference>
<feature type="region of interest" description="Disordered" evidence="5">
    <location>
        <begin position="459"/>
        <end position="611"/>
    </location>
</feature>
<dbReference type="FunFam" id="1.25.40.10:FF:000237">
    <property type="entry name" value="Bardet-Biedl syndrome 4 (Human)"/>
    <property type="match status" value="1"/>
</dbReference>
<name>A0A6J8BPV6_MYTCO</name>
<dbReference type="InterPro" id="IPR019734">
    <property type="entry name" value="TPR_rpt"/>
</dbReference>
<keyword evidence="1" id="KW-0677">Repeat</keyword>
<dbReference type="AlphaFoldDB" id="A0A6J8BPV6"/>
<evidence type="ECO:0000256" key="2">
    <source>
        <dbReference type="ARBA" id="ARBA00022803"/>
    </source>
</evidence>
<evidence type="ECO:0000256" key="3">
    <source>
        <dbReference type="ARBA" id="ARBA00023778"/>
    </source>
</evidence>
<feature type="compositionally biased region" description="Pro residues" evidence="5">
    <location>
        <begin position="500"/>
        <end position="515"/>
    </location>
</feature>
<feature type="compositionally biased region" description="Basic and acidic residues" evidence="5">
    <location>
        <begin position="519"/>
        <end position="531"/>
    </location>
</feature>
<organism evidence="6 7">
    <name type="scientific">Mytilus coruscus</name>
    <name type="common">Sea mussel</name>
    <dbReference type="NCBI Taxonomy" id="42192"/>
    <lineage>
        <taxon>Eukaryota</taxon>
        <taxon>Metazoa</taxon>
        <taxon>Spiralia</taxon>
        <taxon>Lophotrochozoa</taxon>
        <taxon>Mollusca</taxon>
        <taxon>Bivalvia</taxon>
        <taxon>Autobranchia</taxon>
        <taxon>Pteriomorphia</taxon>
        <taxon>Mytilida</taxon>
        <taxon>Mytiloidea</taxon>
        <taxon>Mytilidae</taxon>
        <taxon>Mytilinae</taxon>
        <taxon>Mytilus</taxon>
    </lineage>
</organism>
<dbReference type="PANTHER" id="PTHR44186">
    <property type="match status" value="1"/>
</dbReference>
<dbReference type="PANTHER" id="PTHR44186:SF1">
    <property type="entry name" value="BARDET-BIEDL SYNDROME 4 PROTEIN"/>
    <property type="match status" value="1"/>
</dbReference>
<evidence type="ECO:0000256" key="4">
    <source>
        <dbReference type="PROSITE-ProRule" id="PRU00339"/>
    </source>
</evidence>
<sequence>MADEVREGSPLPDKTVLTEVVQEPVKIAGASDIDTSSEVPVIPAGPPKPKPKRAPELPIFERKNWLIHLHYVRKEFDTCKSLIKESMAESGGMCEYAVYVQALILRQEGRIQESLELFQTCTLLNPHSADNLKQVARSLFLLARHKAALDVYNEAIKLNERDWEIAHNQGVCNMYLREYDKAKHCLTQALTFKRHEITFLMLGKIYLMEGNINGAIDIYKQAVEYSPENPDMLTTLGLLYMQVTQFQKAFENLGNAMTYDPAHVKAIMAAGSMMQTHGDFDVALNKYRIAAVGTPESPPLWNNIGMAFFGKKKYVAAISCLKRANYLAPFDWKILYNLGLVHLTMQQYASAFHFLSAAINLRPKMSALFSLLAVALSYLEDPDNAKQAYEQAIGLDQKDPNIPLNFAIFLYNKGDKREASSQFREFESRVKAGQMSLDAETQEAATKLATALQVGDSLVWKTPPKPEPQPEAPSDSNANKLPPSYVKEPPVSQKDTGPADVPPSPAPTPIIPPYDPYEDDRQSRASHRQEAETPTPHPAPNRVMGGLPPLAAMGGMGGKSLPVLSRTIRQSDIDKLPPPPSTELPPSYDEAIDELEHPPPSKEKRQMEPAL</sequence>
<evidence type="ECO:0000256" key="1">
    <source>
        <dbReference type="ARBA" id="ARBA00022737"/>
    </source>
</evidence>
<dbReference type="GO" id="GO:0060271">
    <property type="term" value="P:cilium assembly"/>
    <property type="evidence" value="ECO:0007669"/>
    <property type="project" value="TreeGrafter"/>
</dbReference>
<feature type="repeat" description="TPR" evidence="4">
    <location>
        <begin position="196"/>
        <end position="229"/>
    </location>
</feature>
<keyword evidence="7" id="KW-1185">Reference proteome</keyword>
<feature type="repeat" description="TPR" evidence="4">
    <location>
        <begin position="230"/>
        <end position="263"/>
    </location>
</feature>
<dbReference type="EMBL" id="CACVKT020003653">
    <property type="protein sequence ID" value="CAC5384834.1"/>
    <property type="molecule type" value="Genomic_DNA"/>
</dbReference>
<protein>
    <submittedName>
        <fullName evidence="6">BBS4</fullName>
    </submittedName>
</protein>
<comment type="similarity">
    <text evidence="3">Belongs to the BBS4 family.</text>
</comment>
<reference evidence="6 7" key="1">
    <citation type="submission" date="2020-06" db="EMBL/GenBank/DDBJ databases">
        <authorList>
            <person name="Li R."/>
            <person name="Bekaert M."/>
        </authorList>
    </citation>
    <scope>NUCLEOTIDE SEQUENCE [LARGE SCALE GENOMIC DNA]</scope>
    <source>
        <strain evidence="7">wild</strain>
    </source>
</reference>
<gene>
    <name evidence="6" type="ORF">MCOR_20443</name>
</gene>
<feature type="compositionally biased region" description="Basic and acidic residues" evidence="5">
    <location>
        <begin position="594"/>
        <end position="611"/>
    </location>
</feature>
<dbReference type="SUPFAM" id="SSF48452">
    <property type="entry name" value="TPR-like"/>
    <property type="match status" value="1"/>
</dbReference>
<evidence type="ECO:0000313" key="7">
    <source>
        <dbReference type="Proteomes" id="UP000507470"/>
    </source>
</evidence>
<evidence type="ECO:0000313" key="6">
    <source>
        <dbReference type="EMBL" id="CAC5384834.1"/>
    </source>
</evidence>
<dbReference type="GO" id="GO:0036064">
    <property type="term" value="C:ciliary basal body"/>
    <property type="evidence" value="ECO:0007669"/>
    <property type="project" value="TreeGrafter"/>
</dbReference>
<dbReference type="GO" id="GO:0061512">
    <property type="term" value="P:protein localization to cilium"/>
    <property type="evidence" value="ECO:0007669"/>
    <property type="project" value="TreeGrafter"/>
</dbReference>
<feature type="repeat" description="TPR" evidence="4">
    <location>
        <begin position="332"/>
        <end position="365"/>
    </location>
</feature>
<dbReference type="Gene3D" id="1.25.40.10">
    <property type="entry name" value="Tetratricopeptide repeat domain"/>
    <property type="match status" value="2"/>
</dbReference>
<keyword evidence="2 4" id="KW-0802">TPR repeat</keyword>
<accession>A0A6J8BPV6</accession>
<dbReference type="OrthoDB" id="309339at2759"/>
<dbReference type="Proteomes" id="UP000507470">
    <property type="component" value="Unassembled WGS sequence"/>
</dbReference>
<dbReference type="SMART" id="SM00028">
    <property type="entry name" value="TPR"/>
    <property type="match status" value="8"/>
</dbReference>
<dbReference type="InterPro" id="IPR011990">
    <property type="entry name" value="TPR-like_helical_dom_sf"/>
</dbReference>
<dbReference type="PROSITE" id="PS50005">
    <property type="entry name" value="TPR"/>
    <property type="match status" value="3"/>
</dbReference>
<dbReference type="Pfam" id="PF13181">
    <property type="entry name" value="TPR_8"/>
    <property type="match status" value="3"/>
</dbReference>
<proteinExistence type="inferred from homology"/>
<evidence type="ECO:0000256" key="5">
    <source>
        <dbReference type="SAM" id="MobiDB-lite"/>
    </source>
</evidence>
<feature type="region of interest" description="Disordered" evidence="5">
    <location>
        <begin position="36"/>
        <end position="55"/>
    </location>
</feature>